<evidence type="ECO:0000256" key="2">
    <source>
        <dbReference type="ARBA" id="ARBA00022475"/>
    </source>
</evidence>
<evidence type="ECO:0000256" key="5">
    <source>
        <dbReference type="ARBA" id="ARBA00022989"/>
    </source>
</evidence>
<evidence type="ECO:0000259" key="8">
    <source>
        <dbReference type="SMART" id="SM00014"/>
    </source>
</evidence>
<dbReference type="PANTHER" id="PTHR14969">
    <property type="entry name" value="SPHINGOSINE-1-PHOSPHATE PHOSPHOHYDROLASE"/>
    <property type="match status" value="1"/>
</dbReference>
<feature type="transmembrane region" description="Helical" evidence="7">
    <location>
        <begin position="159"/>
        <end position="177"/>
    </location>
</feature>
<keyword evidence="3 7" id="KW-0812">Transmembrane</keyword>
<feature type="transmembrane region" description="Helical" evidence="7">
    <location>
        <begin position="53"/>
        <end position="75"/>
    </location>
</feature>
<keyword evidence="6 7" id="KW-0472">Membrane</keyword>
<gene>
    <name evidence="9" type="ORF">ACFS5N_15635</name>
</gene>
<organism evidence="9 10">
    <name type="scientific">Mucilaginibacter ximonensis</name>
    <dbReference type="NCBI Taxonomy" id="538021"/>
    <lineage>
        <taxon>Bacteria</taxon>
        <taxon>Pseudomonadati</taxon>
        <taxon>Bacteroidota</taxon>
        <taxon>Sphingobacteriia</taxon>
        <taxon>Sphingobacteriales</taxon>
        <taxon>Sphingobacteriaceae</taxon>
        <taxon>Mucilaginibacter</taxon>
    </lineage>
</organism>
<evidence type="ECO:0000256" key="7">
    <source>
        <dbReference type="SAM" id="Phobius"/>
    </source>
</evidence>
<dbReference type="InterPro" id="IPR000326">
    <property type="entry name" value="PAP2/HPO"/>
</dbReference>
<evidence type="ECO:0000313" key="9">
    <source>
        <dbReference type="EMBL" id="MFD2873913.1"/>
    </source>
</evidence>
<keyword evidence="4" id="KW-0378">Hydrolase</keyword>
<dbReference type="EMBL" id="JBHUPD010000003">
    <property type="protein sequence ID" value="MFD2873913.1"/>
    <property type="molecule type" value="Genomic_DNA"/>
</dbReference>
<evidence type="ECO:0000256" key="6">
    <source>
        <dbReference type="ARBA" id="ARBA00023136"/>
    </source>
</evidence>
<dbReference type="InterPro" id="IPR036938">
    <property type="entry name" value="PAP2/HPO_sf"/>
</dbReference>
<proteinExistence type="predicted"/>
<comment type="caution">
    <text evidence="9">The sequence shown here is derived from an EMBL/GenBank/DDBJ whole genome shotgun (WGS) entry which is preliminary data.</text>
</comment>
<dbReference type="RefSeq" id="WP_377187569.1">
    <property type="nucleotide sequence ID" value="NZ_JBHUPD010000003.1"/>
</dbReference>
<feature type="transmembrane region" description="Helical" evidence="7">
    <location>
        <begin position="82"/>
        <end position="103"/>
    </location>
</feature>
<protein>
    <submittedName>
        <fullName evidence="9">Phosphatase PAP2 family protein</fullName>
    </submittedName>
</protein>
<keyword evidence="2" id="KW-1003">Cell membrane</keyword>
<feature type="domain" description="Phosphatidic acid phosphatase type 2/haloperoxidase" evidence="8">
    <location>
        <begin position="82"/>
        <end position="198"/>
    </location>
</feature>
<dbReference type="PANTHER" id="PTHR14969:SF62">
    <property type="entry name" value="DECAPRENYLPHOSPHORYL-5-PHOSPHORIBOSE PHOSPHATASE RV3807C-RELATED"/>
    <property type="match status" value="1"/>
</dbReference>
<accession>A0ABW5YEX1</accession>
<dbReference type="Proteomes" id="UP001597557">
    <property type="component" value="Unassembled WGS sequence"/>
</dbReference>
<dbReference type="SMART" id="SM00014">
    <property type="entry name" value="acidPPc"/>
    <property type="match status" value="1"/>
</dbReference>
<keyword evidence="10" id="KW-1185">Reference proteome</keyword>
<feature type="transmembrane region" description="Helical" evidence="7">
    <location>
        <begin position="183"/>
        <end position="201"/>
    </location>
</feature>
<dbReference type="SUPFAM" id="SSF48317">
    <property type="entry name" value="Acid phosphatase/Vanadium-dependent haloperoxidase"/>
    <property type="match status" value="1"/>
</dbReference>
<name>A0ABW5YEX1_9SPHI</name>
<feature type="transmembrane region" description="Helical" evidence="7">
    <location>
        <begin position="12"/>
        <end position="33"/>
    </location>
</feature>
<feature type="transmembrane region" description="Helical" evidence="7">
    <location>
        <begin position="133"/>
        <end position="152"/>
    </location>
</feature>
<reference evidence="10" key="1">
    <citation type="journal article" date="2019" name="Int. J. Syst. Evol. Microbiol.">
        <title>The Global Catalogue of Microorganisms (GCM) 10K type strain sequencing project: providing services to taxonomists for standard genome sequencing and annotation.</title>
        <authorList>
            <consortium name="The Broad Institute Genomics Platform"/>
            <consortium name="The Broad Institute Genome Sequencing Center for Infectious Disease"/>
            <person name="Wu L."/>
            <person name="Ma J."/>
        </authorList>
    </citation>
    <scope>NUCLEOTIDE SEQUENCE [LARGE SCALE GENOMIC DNA]</scope>
    <source>
        <strain evidence="10">KCTC 22437</strain>
    </source>
</reference>
<evidence type="ECO:0000256" key="1">
    <source>
        <dbReference type="ARBA" id="ARBA00004651"/>
    </source>
</evidence>
<comment type="subcellular location">
    <subcellularLocation>
        <location evidence="1">Cell membrane</location>
        <topology evidence="1">Multi-pass membrane protein</topology>
    </subcellularLocation>
</comment>
<dbReference type="Pfam" id="PF01569">
    <property type="entry name" value="PAP2"/>
    <property type="match status" value="1"/>
</dbReference>
<evidence type="ECO:0000256" key="3">
    <source>
        <dbReference type="ARBA" id="ARBA00022692"/>
    </source>
</evidence>
<keyword evidence="5 7" id="KW-1133">Transmembrane helix</keyword>
<dbReference type="Gene3D" id="1.20.144.10">
    <property type="entry name" value="Phosphatidic acid phosphatase type 2/haloperoxidase"/>
    <property type="match status" value="1"/>
</dbReference>
<evidence type="ECO:0000256" key="4">
    <source>
        <dbReference type="ARBA" id="ARBA00022801"/>
    </source>
</evidence>
<sequence length="220" mass="25381">MNIGIKDVLYKVRFFFIPYLILIAICLIIKLSYTREEIFFAINARNWPWADSIAQYITDIGDGFTTIGLTLILLLFNYRKAFVLAGSYALSSGLVAQSLKYLFDAPRPKLYFHDQLSRIHFVSGINQLSYHSFPSGHTITAFSTTVVIAYWVKNKFWGLPLLLLAVIVGYSRMYLSQHFFEDVTAGSVIGVVVTVMWLWWVDNRKFLKSLKWEKGLLKNR</sequence>
<evidence type="ECO:0000313" key="10">
    <source>
        <dbReference type="Proteomes" id="UP001597557"/>
    </source>
</evidence>